<organism evidence="1 2">
    <name type="scientific">Vibrio navarrensis</name>
    <dbReference type="NCBI Taxonomy" id="29495"/>
    <lineage>
        <taxon>Bacteria</taxon>
        <taxon>Pseudomonadati</taxon>
        <taxon>Pseudomonadota</taxon>
        <taxon>Gammaproteobacteria</taxon>
        <taxon>Vibrionales</taxon>
        <taxon>Vibrionaceae</taxon>
        <taxon>Vibrio</taxon>
    </lineage>
</organism>
<dbReference type="AlphaFoldDB" id="A0AAJ4LSW2"/>
<reference evidence="1 2" key="1">
    <citation type="submission" date="2020-11" db="EMBL/GenBank/DDBJ databases">
        <title>Complete and Circularized Genome Assembly of a human isolate of Vibrio navarrensis biotype pommerensis with MiSeq and MinION Sequence Data.</title>
        <authorList>
            <person name="Schwartz K."/>
            <person name="Borowiak M."/>
            <person name="Deneke C."/>
            <person name="Balau V."/>
            <person name="Metelmann C."/>
            <person name="Strauch E."/>
        </authorList>
    </citation>
    <scope>NUCLEOTIDE SEQUENCE [LARGE SCALE GENOMIC DNA]</scope>
    <source>
        <strain evidence="1 2">20-VB00237</strain>
    </source>
</reference>
<protein>
    <submittedName>
        <fullName evidence="1">Uncharacterized protein</fullName>
    </submittedName>
</protein>
<proteinExistence type="predicted"/>
<evidence type="ECO:0000313" key="1">
    <source>
        <dbReference type="EMBL" id="QPL52283.1"/>
    </source>
</evidence>
<dbReference type="EMBL" id="CP065217">
    <property type="protein sequence ID" value="QPL52283.1"/>
    <property type="molecule type" value="Genomic_DNA"/>
</dbReference>
<accession>A0AAJ4LSW2</accession>
<gene>
    <name evidence="1" type="ORF">I3X05_09365</name>
</gene>
<dbReference type="RefSeq" id="WP_337971201.1">
    <property type="nucleotide sequence ID" value="NZ_CP065217.1"/>
</dbReference>
<dbReference type="Proteomes" id="UP000594435">
    <property type="component" value="Chromosome 1"/>
</dbReference>
<evidence type="ECO:0000313" key="2">
    <source>
        <dbReference type="Proteomes" id="UP000594435"/>
    </source>
</evidence>
<name>A0AAJ4LSW2_9VIBR</name>
<sequence length="92" mass="10268">MIVLTSLGSLVWCFSASWLQWARFSGQLFFGAGNSANCLNQFSGKREVEAVGSISNLILGLFRISGQSSKSDFQNHESFQFFGFWVLFVNQS</sequence>